<organism evidence="2 3">
    <name type="scientific">[Clostridium] fimetarium</name>
    <dbReference type="NCBI Taxonomy" id="99656"/>
    <lineage>
        <taxon>Bacteria</taxon>
        <taxon>Bacillati</taxon>
        <taxon>Bacillota</taxon>
        <taxon>Clostridia</taxon>
        <taxon>Lachnospirales</taxon>
        <taxon>Lachnospiraceae</taxon>
    </lineage>
</organism>
<proteinExistence type="predicted"/>
<dbReference type="Pfam" id="PF26351">
    <property type="entry name" value="DUF8091"/>
    <property type="match status" value="1"/>
</dbReference>
<reference evidence="2 3" key="1">
    <citation type="submission" date="2016-10" db="EMBL/GenBank/DDBJ databases">
        <authorList>
            <person name="de Groot N.N."/>
        </authorList>
    </citation>
    <scope>NUCLEOTIDE SEQUENCE [LARGE SCALE GENOMIC DNA]</scope>
    <source>
        <strain evidence="2 3">DSM 9179</strain>
    </source>
</reference>
<dbReference type="Proteomes" id="UP000199701">
    <property type="component" value="Unassembled WGS sequence"/>
</dbReference>
<keyword evidence="3" id="KW-1185">Reference proteome</keyword>
<evidence type="ECO:0000313" key="3">
    <source>
        <dbReference type="Proteomes" id="UP000199701"/>
    </source>
</evidence>
<dbReference type="InterPro" id="IPR058404">
    <property type="entry name" value="DUF8091"/>
</dbReference>
<dbReference type="OrthoDB" id="9778820at2"/>
<dbReference type="AlphaFoldDB" id="A0A1I0R2D9"/>
<protein>
    <recommendedName>
        <fullName evidence="1">DUF8091 domain-containing protein</fullName>
    </recommendedName>
</protein>
<evidence type="ECO:0000313" key="2">
    <source>
        <dbReference type="EMBL" id="SEW34638.1"/>
    </source>
</evidence>
<sequence>MKNKPDKLNSEYSPYIHEYIDKEAFETAKEKIVGKLHNNKGIGTLSEKTVHAIMKNYYEPNEDNHEVRIEGYVADIYNEQGIIEIQTRQFNKMRAKLSTFLNLYPVTIVYPMPYNKWVLWIDNETGETTKKRKAPKKWSAYDAFFELYKIKEFLKNPNLRMHLVLMDMEEYRLLNGWNVTKKRGSTRFDRIPLEIKQEVMIEQPEDYMQFIPYDIEEQFTSKEFAKAAKISVDTARLVLNILYYVGVVKRVGKNGNSFVYEVTN</sequence>
<accession>A0A1I0R2D9</accession>
<gene>
    <name evidence="2" type="ORF">SAMN05421659_11194</name>
</gene>
<evidence type="ECO:0000259" key="1">
    <source>
        <dbReference type="Pfam" id="PF26351"/>
    </source>
</evidence>
<dbReference type="STRING" id="99656.SAMN05421659_11194"/>
<feature type="domain" description="DUF8091" evidence="1">
    <location>
        <begin position="48"/>
        <end position="201"/>
    </location>
</feature>
<name>A0A1I0R2D9_9FIRM</name>
<dbReference type="EMBL" id="FOJI01000011">
    <property type="protein sequence ID" value="SEW34638.1"/>
    <property type="molecule type" value="Genomic_DNA"/>
</dbReference>
<dbReference type="RefSeq" id="WP_092455140.1">
    <property type="nucleotide sequence ID" value="NZ_FOJI01000011.1"/>
</dbReference>